<evidence type="ECO:0000256" key="1">
    <source>
        <dbReference type="SAM" id="Phobius"/>
    </source>
</evidence>
<reference evidence="2 3" key="1">
    <citation type="submission" date="2015-11" db="EMBL/GenBank/DDBJ databases">
        <title>Genomic analysis of 38 Legionella species identifies large and diverse effector repertoires.</title>
        <authorList>
            <person name="Burstein D."/>
            <person name="Amaro F."/>
            <person name="Zusman T."/>
            <person name="Lifshitz Z."/>
            <person name="Cohen O."/>
            <person name="Gilbert J.A."/>
            <person name="Pupko T."/>
            <person name="Shuman H.A."/>
            <person name="Segal G."/>
        </authorList>
    </citation>
    <scope>NUCLEOTIDE SEQUENCE [LARGE SCALE GENOMIC DNA]</scope>
    <source>
        <strain evidence="2 3">BL-540</strain>
    </source>
</reference>
<organism evidence="2 3">
    <name type="scientific">Legionella jordanis</name>
    <dbReference type="NCBI Taxonomy" id="456"/>
    <lineage>
        <taxon>Bacteria</taxon>
        <taxon>Pseudomonadati</taxon>
        <taxon>Pseudomonadota</taxon>
        <taxon>Gammaproteobacteria</taxon>
        <taxon>Legionellales</taxon>
        <taxon>Legionellaceae</taxon>
        <taxon>Legionella</taxon>
    </lineage>
</organism>
<dbReference type="PATRIC" id="fig|456.5.peg.2312"/>
<gene>
    <name evidence="2" type="ORF">Ljor_2156</name>
</gene>
<evidence type="ECO:0000313" key="2">
    <source>
        <dbReference type="EMBL" id="KTD17850.1"/>
    </source>
</evidence>
<feature type="transmembrane region" description="Helical" evidence="1">
    <location>
        <begin position="115"/>
        <end position="137"/>
    </location>
</feature>
<dbReference type="RefSeq" id="WP_122224953.1">
    <property type="nucleotide sequence ID" value="NZ_CAAAIC010000001.1"/>
</dbReference>
<comment type="caution">
    <text evidence="2">The sequence shown here is derived from an EMBL/GenBank/DDBJ whole genome shotgun (WGS) entry which is preliminary data.</text>
</comment>
<accession>A0A0W0VCM1</accession>
<evidence type="ECO:0000313" key="3">
    <source>
        <dbReference type="Proteomes" id="UP000055035"/>
    </source>
</evidence>
<protein>
    <recommendedName>
        <fullName evidence="4">Transmembrane protein</fullName>
    </recommendedName>
</protein>
<dbReference type="Proteomes" id="UP000055035">
    <property type="component" value="Unassembled WGS sequence"/>
</dbReference>
<sequence>MEHAIPSLKELCVKALVNSEPKTLNRQPNLLLSPEIKSLYFKQELEQKKEMVDKDIQVAKSNRHDRVNAQASALAENKIFFKSMCCAGGSLLTILYLGIGYPILRATETSTNNEYLYYSLGILPFVMGAGLSTAFLMKLAKLFAELRVPKDSLPELEAQSSLYKDLLKKI</sequence>
<dbReference type="AlphaFoldDB" id="A0A0W0VCM1"/>
<keyword evidence="3" id="KW-1185">Reference proteome</keyword>
<evidence type="ECO:0008006" key="4">
    <source>
        <dbReference type="Google" id="ProtNLM"/>
    </source>
</evidence>
<name>A0A0W0VCM1_9GAMM</name>
<keyword evidence="1" id="KW-0812">Transmembrane</keyword>
<feature type="transmembrane region" description="Helical" evidence="1">
    <location>
        <begin position="79"/>
        <end position="103"/>
    </location>
</feature>
<dbReference type="EMBL" id="LNYJ01000011">
    <property type="protein sequence ID" value="KTD17850.1"/>
    <property type="molecule type" value="Genomic_DNA"/>
</dbReference>
<proteinExistence type="predicted"/>
<keyword evidence="1" id="KW-1133">Transmembrane helix</keyword>
<keyword evidence="1" id="KW-0472">Membrane</keyword>